<accession>A0A4U9HM84</accession>
<dbReference type="Proteomes" id="UP000310719">
    <property type="component" value="Chromosome"/>
</dbReference>
<dbReference type="EMBL" id="LR590464">
    <property type="protein sequence ID" value="VTP64411.1"/>
    <property type="molecule type" value="Genomic_DNA"/>
</dbReference>
<proteinExistence type="predicted"/>
<evidence type="ECO:0000313" key="3">
    <source>
        <dbReference type="Proteomes" id="UP000310719"/>
    </source>
</evidence>
<gene>
    <name evidence="2" type="ORF">NCTC13032_01467</name>
</gene>
<reference evidence="2 3" key="1">
    <citation type="submission" date="2019-05" db="EMBL/GenBank/DDBJ databases">
        <authorList>
            <consortium name="Pathogen Informatics"/>
        </authorList>
    </citation>
    <scope>NUCLEOTIDE SEQUENCE [LARGE SCALE GENOMIC DNA]</scope>
    <source>
        <strain evidence="2 3">NCTC13032</strain>
    </source>
</reference>
<name>A0A4U9HM84_9ENTR</name>
<evidence type="ECO:0000313" key="2">
    <source>
        <dbReference type="EMBL" id="VTP64411.1"/>
    </source>
</evidence>
<keyword evidence="1" id="KW-0732">Signal</keyword>
<dbReference type="AlphaFoldDB" id="A0A4U9HM84"/>
<protein>
    <submittedName>
        <fullName evidence="2">Uncharacterized protein</fullName>
    </submittedName>
</protein>
<feature type="chain" id="PRO_5020542829" evidence="1">
    <location>
        <begin position="22"/>
        <end position="59"/>
    </location>
</feature>
<sequence>MKQSALYIALLSLLVTPTIYAETVAPTTVLDNRAARGISLKLAALAVCQRIRLRQYVHH</sequence>
<organism evidence="2 3">
    <name type="scientific">Leclercia adecarboxylata</name>
    <dbReference type="NCBI Taxonomy" id="83655"/>
    <lineage>
        <taxon>Bacteria</taxon>
        <taxon>Pseudomonadati</taxon>
        <taxon>Pseudomonadota</taxon>
        <taxon>Gammaproteobacteria</taxon>
        <taxon>Enterobacterales</taxon>
        <taxon>Enterobacteriaceae</taxon>
        <taxon>Leclercia</taxon>
    </lineage>
</organism>
<evidence type="ECO:0000256" key="1">
    <source>
        <dbReference type="SAM" id="SignalP"/>
    </source>
</evidence>
<feature type="signal peptide" evidence="1">
    <location>
        <begin position="1"/>
        <end position="21"/>
    </location>
</feature>